<protein>
    <submittedName>
        <fullName evidence="3">Acyltransferase family-domain-containing protein</fullName>
    </submittedName>
</protein>
<sequence length="502" mass="58121">MPSDVEDVTEIKEWQDDSQSDRWIRGPSQMLRSLLTLSFLRPLFAAPNWSGNGNASSPERKLRPTAYLDGLRGFAAFLVYWHHHELWARKGVWEEFMENGFGYKGKYFFFNFPFVRNFLCGGHYAVSIFFVISGYALSAKPMSLIHAGEQAKLADNLSSALFRRWLRLYIPIICTTFVYMSSWHAFSFYIEGVERKDTFAEELWSWYSDLKNFTFIYNLGGPPMFRYNFHLWSIPVEFRGSIVIYTSLLALSRCSRNARLWLQAGLIFYFIYICDGAYVALFVAGMLLCDLELLAAKDDLPAFFDRFRPHKRLISCAMLITSLYLGGVPAATIDIKNLRKIGGWYLLSFLKPQAVWDYKWFYLFWAAFLLVACVPHIPWLRRFFETRFCQFLGRISYALYLVHGPILWILGDRLYGMVGFEYDNRSKNLPDLMSIFPLPKTSPAGLEVAFLVPHLILLPLTLYCAEVVTKIFDEPSVQFPQWLYKKTLGRPSAAVQAVRLPA</sequence>
<dbReference type="InterPro" id="IPR002656">
    <property type="entry name" value="Acyl_transf_3_dom"/>
</dbReference>
<dbReference type="EMBL" id="MU839832">
    <property type="protein sequence ID" value="KAK1756368.1"/>
    <property type="molecule type" value="Genomic_DNA"/>
</dbReference>
<evidence type="ECO:0000313" key="3">
    <source>
        <dbReference type="EMBL" id="KAK1756368.1"/>
    </source>
</evidence>
<evidence type="ECO:0000313" key="4">
    <source>
        <dbReference type="Proteomes" id="UP001239445"/>
    </source>
</evidence>
<dbReference type="Proteomes" id="UP001239445">
    <property type="component" value="Unassembled WGS sequence"/>
</dbReference>
<organism evidence="3 4">
    <name type="scientific">Echria macrotheca</name>
    <dbReference type="NCBI Taxonomy" id="438768"/>
    <lineage>
        <taxon>Eukaryota</taxon>
        <taxon>Fungi</taxon>
        <taxon>Dikarya</taxon>
        <taxon>Ascomycota</taxon>
        <taxon>Pezizomycotina</taxon>
        <taxon>Sordariomycetes</taxon>
        <taxon>Sordariomycetidae</taxon>
        <taxon>Sordariales</taxon>
        <taxon>Schizotheciaceae</taxon>
        <taxon>Echria</taxon>
    </lineage>
</organism>
<feature type="transmembrane region" description="Helical" evidence="1">
    <location>
        <begin position="312"/>
        <end position="333"/>
    </location>
</feature>
<dbReference type="PANTHER" id="PTHR23028:SF125">
    <property type="entry name" value="ACYLTRANSFERASE"/>
    <property type="match status" value="1"/>
</dbReference>
<dbReference type="InterPro" id="IPR050879">
    <property type="entry name" value="Acyltransferase_3"/>
</dbReference>
<proteinExistence type="predicted"/>
<keyword evidence="1" id="KW-0472">Membrane</keyword>
<dbReference type="Pfam" id="PF01757">
    <property type="entry name" value="Acyl_transf_3"/>
    <property type="match status" value="1"/>
</dbReference>
<dbReference type="GO" id="GO:0016747">
    <property type="term" value="F:acyltransferase activity, transferring groups other than amino-acyl groups"/>
    <property type="evidence" value="ECO:0007669"/>
    <property type="project" value="InterPro"/>
</dbReference>
<keyword evidence="3" id="KW-0012">Acyltransferase</keyword>
<dbReference type="AlphaFoldDB" id="A0AAJ0BDM9"/>
<dbReference type="PANTHER" id="PTHR23028">
    <property type="entry name" value="ACETYLTRANSFERASE"/>
    <property type="match status" value="1"/>
</dbReference>
<keyword evidence="1" id="KW-0812">Transmembrane</keyword>
<feature type="transmembrane region" description="Helical" evidence="1">
    <location>
        <begin position="168"/>
        <end position="190"/>
    </location>
</feature>
<feature type="transmembrane region" description="Helical" evidence="1">
    <location>
        <begin position="266"/>
        <end position="291"/>
    </location>
</feature>
<evidence type="ECO:0000259" key="2">
    <source>
        <dbReference type="Pfam" id="PF01757"/>
    </source>
</evidence>
<keyword evidence="1" id="KW-1133">Transmembrane helix</keyword>
<feature type="transmembrane region" description="Helical" evidence="1">
    <location>
        <begin position="391"/>
        <end position="410"/>
    </location>
</feature>
<evidence type="ECO:0000256" key="1">
    <source>
        <dbReference type="SAM" id="Phobius"/>
    </source>
</evidence>
<name>A0AAJ0BDM9_9PEZI</name>
<reference evidence="3" key="1">
    <citation type="submission" date="2023-06" db="EMBL/GenBank/DDBJ databases">
        <title>Genome-scale phylogeny and comparative genomics of the fungal order Sordariales.</title>
        <authorList>
            <consortium name="Lawrence Berkeley National Laboratory"/>
            <person name="Hensen N."/>
            <person name="Bonometti L."/>
            <person name="Westerberg I."/>
            <person name="Brannstrom I.O."/>
            <person name="Guillou S."/>
            <person name="Cros-Aarteil S."/>
            <person name="Calhoun S."/>
            <person name="Haridas S."/>
            <person name="Kuo A."/>
            <person name="Mondo S."/>
            <person name="Pangilinan J."/>
            <person name="Riley R."/>
            <person name="Labutti K."/>
            <person name="Andreopoulos B."/>
            <person name="Lipzen A."/>
            <person name="Chen C."/>
            <person name="Yanf M."/>
            <person name="Daum C."/>
            <person name="Ng V."/>
            <person name="Clum A."/>
            <person name="Steindorff A."/>
            <person name="Ohm R."/>
            <person name="Martin F."/>
            <person name="Silar P."/>
            <person name="Natvig D."/>
            <person name="Lalanne C."/>
            <person name="Gautier V."/>
            <person name="Ament-Velasquez S.L."/>
            <person name="Kruys A."/>
            <person name="Hutchinson M.I."/>
            <person name="Powell A.J."/>
            <person name="Barry K."/>
            <person name="Miller A.N."/>
            <person name="Grigoriev I.V."/>
            <person name="Debuchy R."/>
            <person name="Gladieux P."/>
            <person name="Thoren M.H."/>
            <person name="Johannesson H."/>
        </authorList>
    </citation>
    <scope>NUCLEOTIDE SEQUENCE</scope>
    <source>
        <strain evidence="3">PSN4</strain>
    </source>
</reference>
<feature type="domain" description="Acyltransferase 3" evidence="2">
    <location>
        <begin position="66"/>
        <end position="414"/>
    </location>
</feature>
<keyword evidence="3" id="KW-0808">Transferase</keyword>
<gene>
    <name evidence="3" type="ORF">QBC47DRAFT_379804</name>
</gene>
<feature type="transmembrane region" description="Helical" evidence="1">
    <location>
        <begin position="114"/>
        <end position="137"/>
    </location>
</feature>
<accession>A0AAJ0BDM9</accession>
<keyword evidence="4" id="KW-1185">Reference proteome</keyword>
<comment type="caution">
    <text evidence="3">The sequence shown here is derived from an EMBL/GenBank/DDBJ whole genome shotgun (WGS) entry which is preliminary data.</text>
</comment>
<feature type="transmembrane region" description="Helical" evidence="1">
    <location>
        <begin position="360"/>
        <end position="379"/>
    </location>
</feature>